<dbReference type="InterPro" id="IPR001932">
    <property type="entry name" value="PPM-type_phosphatase-like_dom"/>
</dbReference>
<dbReference type="PANTHER" id="PTHR43156">
    <property type="entry name" value="STAGE II SPORULATION PROTEIN E-RELATED"/>
    <property type="match status" value="1"/>
</dbReference>
<dbReference type="InterPro" id="IPR029016">
    <property type="entry name" value="GAF-like_dom_sf"/>
</dbReference>
<dbReference type="InterPro" id="IPR036457">
    <property type="entry name" value="PPM-type-like_dom_sf"/>
</dbReference>
<evidence type="ECO:0000256" key="1">
    <source>
        <dbReference type="ARBA" id="ARBA00022801"/>
    </source>
</evidence>
<keyword evidence="2" id="KW-0812">Transmembrane</keyword>
<name>A0A7S7AXI7_9SPIR</name>
<feature type="transmembrane region" description="Helical" evidence="2">
    <location>
        <begin position="37"/>
        <end position="58"/>
    </location>
</feature>
<evidence type="ECO:0000259" key="3">
    <source>
        <dbReference type="SMART" id="SM00331"/>
    </source>
</evidence>
<protein>
    <submittedName>
        <fullName evidence="4">SpoIIE family protein phosphatase</fullName>
    </submittedName>
</protein>
<dbReference type="GO" id="GO:0016791">
    <property type="term" value="F:phosphatase activity"/>
    <property type="evidence" value="ECO:0007669"/>
    <property type="project" value="TreeGrafter"/>
</dbReference>
<dbReference type="PANTHER" id="PTHR43156:SF2">
    <property type="entry name" value="STAGE II SPORULATION PROTEIN E"/>
    <property type="match status" value="1"/>
</dbReference>
<organism evidence="4 5">
    <name type="scientific">Treponema pedis</name>
    <dbReference type="NCBI Taxonomy" id="409322"/>
    <lineage>
        <taxon>Bacteria</taxon>
        <taxon>Pseudomonadati</taxon>
        <taxon>Spirochaetota</taxon>
        <taxon>Spirochaetia</taxon>
        <taxon>Spirochaetales</taxon>
        <taxon>Treponemataceae</taxon>
        <taxon>Treponema</taxon>
    </lineage>
</organism>
<dbReference type="AlphaFoldDB" id="A0A7S7AXI7"/>
<dbReference type="SUPFAM" id="SSF55781">
    <property type="entry name" value="GAF domain-like"/>
    <property type="match status" value="1"/>
</dbReference>
<evidence type="ECO:0000313" key="4">
    <source>
        <dbReference type="EMBL" id="QOW61834.1"/>
    </source>
</evidence>
<dbReference type="Proteomes" id="UP000593915">
    <property type="component" value="Chromosome"/>
</dbReference>
<keyword evidence="2" id="KW-1133">Transmembrane helix</keyword>
<dbReference type="SMART" id="SM00331">
    <property type="entry name" value="PP2C_SIG"/>
    <property type="match status" value="1"/>
</dbReference>
<dbReference type="InterPro" id="IPR052016">
    <property type="entry name" value="Bact_Sigma-Reg"/>
</dbReference>
<keyword evidence="1" id="KW-0378">Hydrolase</keyword>
<feature type="transmembrane region" description="Helical" evidence="2">
    <location>
        <begin position="64"/>
        <end position="83"/>
    </location>
</feature>
<evidence type="ECO:0000256" key="2">
    <source>
        <dbReference type="SAM" id="Phobius"/>
    </source>
</evidence>
<dbReference type="EMBL" id="CP061839">
    <property type="protein sequence ID" value="QOW61834.1"/>
    <property type="molecule type" value="Genomic_DNA"/>
</dbReference>
<feature type="domain" description="PPM-type phosphatase" evidence="3">
    <location>
        <begin position="338"/>
        <end position="554"/>
    </location>
</feature>
<keyword evidence="2" id="KW-0472">Membrane</keyword>
<evidence type="ECO:0000313" key="5">
    <source>
        <dbReference type="Proteomes" id="UP000593915"/>
    </source>
</evidence>
<proteinExistence type="predicted"/>
<dbReference type="Gene3D" id="3.30.450.40">
    <property type="match status" value="1"/>
</dbReference>
<gene>
    <name evidence="4" type="ORF">IFE08_05585</name>
</gene>
<dbReference type="RefSeq" id="WP_024469972.1">
    <property type="nucleotide sequence ID" value="NZ_CP061839.1"/>
</dbReference>
<reference evidence="4 5" key="1">
    <citation type="submission" date="2020-09" db="EMBL/GenBank/DDBJ databases">
        <title>Characterization of Treponema spp. from bovine digital dermatitis in Korea.</title>
        <authorList>
            <person name="Espiritu H.M."/>
            <person name="Cho Y.I."/>
            <person name="Mamuad L."/>
        </authorList>
    </citation>
    <scope>NUCLEOTIDE SEQUENCE [LARGE SCALE GENOMIC DNA]</scope>
    <source>
        <strain evidence="4 5">KS1</strain>
    </source>
</reference>
<accession>A0A7S7AXI7</accession>
<sequence>MKTIDSLNNYTFIAVLCFAAFIVIWLIITAKKNKTAFYAAFIKAALFPLLFIVLFRLLSAILKISLISDSGLLLAGISFIFFFRYARKLYFKEQAEACEKERQNEAYITKLKNSPAEESKQAQKLLQTSRILLNRTSGMIIGKKDISSEMYENIVKVFLEELGADGAVILIADSLEETLAVKAIKGRFPPPYKLPGDVVHKEDHVATNFKYAEFKLDESVFGEVLMQGNMRLIKTGEGKNILPDNGEEPFLQYGSLMFFPLIANNRAVGVAAVSRSPGSQSFEESDSKIGENLAAYTAEIVNLTITLNEANESAEIENITETAAEIQSILLPKNLRKIQQLDIGEHFVQVKGICSDYYDVITKGNKTFIITADVAGKSVHSAIIMVMLRSILYLVTSAKNSTEFILDTLNKGITGKIEIDHFASVSILCYEEGNDTLEFIGAGNQALMLWKKSANKIELFKQNTDPIGVDMNSSYKSKTISFERGDIAALYTDGMVETVNSLGEQYGIRRLASVIAANTSEKSKDIAANVKKDMESFMGKTKAHDDQTLLIIKTR</sequence>
<dbReference type="Pfam" id="PF07228">
    <property type="entry name" value="SpoIIE"/>
    <property type="match status" value="1"/>
</dbReference>
<feature type="transmembrane region" description="Helical" evidence="2">
    <location>
        <begin position="12"/>
        <end position="30"/>
    </location>
</feature>
<dbReference type="Gene3D" id="3.60.40.10">
    <property type="entry name" value="PPM-type phosphatase domain"/>
    <property type="match status" value="1"/>
</dbReference>